<reference evidence="1" key="1">
    <citation type="submission" date="2020-04" db="EMBL/GenBank/DDBJ databases">
        <title>Hybrid Assembly of Korean Phytophthora infestans isolates.</title>
        <authorList>
            <person name="Prokchorchik M."/>
            <person name="Lee Y."/>
            <person name="Seo J."/>
            <person name="Cho J.-H."/>
            <person name="Park Y.-E."/>
            <person name="Jang D.-C."/>
            <person name="Im J.-S."/>
            <person name="Choi J.-G."/>
            <person name="Park H.-J."/>
            <person name="Lee G.-B."/>
            <person name="Lee Y.-G."/>
            <person name="Hong S.-Y."/>
            <person name="Cho K."/>
            <person name="Sohn K.H."/>
        </authorList>
    </citation>
    <scope>NUCLEOTIDE SEQUENCE</scope>
    <source>
        <strain evidence="1">KR_1_A1</strain>
    </source>
</reference>
<dbReference type="AlphaFoldDB" id="A0A833WJU5"/>
<evidence type="ECO:0008006" key="3">
    <source>
        <dbReference type="Google" id="ProtNLM"/>
    </source>
</evidence>
<sequence length="688" mass="75428">MSSTRASTSYIAAKRGVYGRCAAFNAVVEPRADGRLHAHMTVYASAVNPSMLTREDHAGMLPRVFKIDVPSAVVNYSGFVGAAEKRVIASNIHSHSATCRKGKRGQYVCRLSRPAGINEGDTRPLCIRLDAPSVLGKRLRAEFVVKPVTGALADTLDATLLYPSKRSMREHVRWTIVWEQHRPEKDAMFAETNLALACLSCSHTSSAVMNGEDAGDMVEEYQQAYMTKEKGGLKHAPTVMYTALTDIQKFPSVAEDGGTSLRNAKHLATRTVNAFTGGNEWSHSLMAHGAGTDRFSLAIHSGMFFSHRLVQRLADISGEKATSSSDAVSSDAKLGGASSETELCGVANGGVKGDVNLETARDDHPKPEQLASLALWRARTMAGGIPPPPGYLQQELEFIVDILPRGGCDGDAVYRGRPRRQEFDLGEGHPLCSEYQGFLRAKFRAPVLGGAPPPPMQKNGEASPALSRHLIALLTPWRPDEPEYELPPSGLSRVCKNWNSAGASFISRQRYRYLDSVLKKQWRSAQNEKVCSEWRSRNADFWNGLKLRHSLGFSPSDSSEKPEDLTPDQFGLEEITQLASAAAAKDLSVAGAVRALKDDFLALVPDQISRGVADQARSPPIFRRHQRDGIDLSMMARSVHSIKSRDDPDSALVSMVMVIRPALHLGRLLMRLERRRTRAIDLRARLIS</sequence>
<evidence type="ECO:0000313" key="2">
    <source>
        <dbReference type="Proteomes" id="UP000602510"/>
    </source>
</evidence>
<comment type="caution">
    <text evidence="1">The sequence shown here is derived from an EMBL/GenBank/DDBJ whole genome shotgun (WGS) entry which is preliminary data.</text>
</comment>
<name>A0A833WJU5_PHYIN</name>
<protein>
    <recommendedName>
        <fullName evidence="3">Helitron helicase-like domain-containing protein</fullName>
    </recommendedName>
</protein>
<gene>
    <name evidence="1" type="ORF">GN244_ATG04205</name>
</gene>
<keyword evidence="2" id="KW-1185">Reference proteome</keyword>
<proteinExistence type="predicted"/>
<dbReference type="EMBL" id="WSZM01000084">
    <property type="protein sequence ID" value="KAF4043507.1"/>
    <property type="molecule type" value="Genomic_DNA"/>
</dbReference>
<evidence type="ECO:0000313" key="1">
    <source>
        <dbReference type="EMBL" id="KAF4043507.1"/>
    </source>
</evidence>
<organism evidence="1 2">
    <name type="scientific">Phytophthora infestans</name>
    <name type="common">Potato late blight agent</name>
    <name type="synonym">Botrytis infestans</name>
    <dbReference type="NCBI Taxonomy" id="4787"/>
    <lineage>
        <taxon>Eukaryota</taxon>
        <taxon>Sar</taxon>
        <taxon>Stramenopiles</taxon>
        <taxon>Oomycota</taxon>
        <taxon>Peronosporomycetes</taxon>
        <taxon>Peronosporales</taxon>
        <taxon>Peronosporaceae</taxon>
        <taxon>Phytophthora</taxon>
    </lineage>
</organism>
<accession>A0A833WJU5</accession>
<dbReference type="Proteomes" id="UP000602510">
    <property type="component" value="Unassembled WGS sequence"/>
</dbReference>